<protein>
    <recommendedName>
        <fullName evidence="3">Ribosomal protein S1</fullName>
    </recommendedName>
</protein>
<dbReference type="AlphaFoldDB" id="A0A0D2RRD4"/>
<dbReference type="OMA" id="RTTRFEN"/>
<organism evidence="1 2">
    <name type="scientific">Gossypium raimondii</name>
    <name type="common">Peruvian cotton</name>
    <name type="synonym">Gossypium klotzschianum subsp. raimondii</name>
    <dbReference type="NCBI Taxonomy" id="29730"/>
    <lineage>
        <taxon>Eukaryota</taxon>
        <taxon>Viridiplantae</taxon>
        <taxon>Streptophyta</taxon>
        <taxon>Embryophyta</taxon>
        <taxon>Tracheophyta</taxon>
        <taxon>Spermatophyta</taxon>
        <taxon>Magnoliopsida</taxon>
        <taxon>eudicotyledons</taxon>
        <taxon>Gunneridae</taxon>
        <taxon>Pentapetalae</taxon>
        <taxon>rosids</taxon>
        <taxon>malvids</taxon>
        <taxon>Malvales</taxon>
        <taxon>Malvaceae</taxon>
        <taxon>Malvoideae</taxon>
        <taxon>Gossypium</taxon>
    </lineage>
</organism>
<evidence type="ECO:0000313" key="1">
    <source>
        <dbReference type="EMBL" id="KJB73292.1"/>
    </source>
</evidence>
<evidence type="ECO:0000313" key="2">
    <source>
        <dbReference type="Proteomes" id="UP000032304"/>
    </source>
</evidence>
<evidence type="ECO:0008006" key="3">
    <source>
        <dbReference type="Google" id="ProtNLM"/>
    </source>
</evidence>
<name>A0A0D2RRD4_GOSRA</name>
<keyword evidence="2" id="KW-1185">Reference proteome</keyword>
<dbReference type="STRING" id="29730.A0A0D2RRD4"/>
<reference evidence="1 2" key="1">
    <citation type="journal article" date="2012" name="Nature">
        <title>Repeated polyploidization of Gossypium genomes and the evolution of spinnable cotton fibres.</title>
        <authorList>
            <person name="Paterson A.H."/>
            <person name="Wendel J.F."/>
            <person name="Gundlach H."/>
            <person name="Guo H."/>
            <person name="Jenkins J."/>
            <person name="Jin D."/>
            <person name="Llewellyn D."/>
            <person name="Showmaker K.C."/>
            <person name="Shu S."/>
            <person name="Udall J."/>
            <person name="Yoo M.J."/>
            <person name="Byers R."/>
            <person name="Chen W."/>
            <person name="Doron-Faigenboim A."/>
            <person name="Duke M.V."/>
            <person name="Gong L."/>
            <person name="Grimwood J."/>
            <person name="Grover C."/>
            <person name="Grupp K."/>
            <person name="Hu G."/>
            <person name="Lee T.H."/>
            <person name="Li J."/>
            <person name="Lin L."/>
            <person name="Liu T."/>
            <person name="Marler B.S."/>
            <person name="Page J.T."/>
            <person name="Roberts A.W."/>
            <person name="Romanel E."/>
            <person name="Sanders W.S."/>
            <person name="Szadkowski E."/>
            <person name="Tan X."/>
            <person name="Tang H."/>
            <person name="Xu C."/>
            <person name="Wang J."/>
            <person name="Wang Z."/>
            <person name="Zhang D."/>
            <person name="Zhang L."/>
            <person name="Ashrafi H."/>
            <person name="Bedon F."/>
            <person name="Bowers J.E."/>
            <person name="Brubaker C.L."/>
            <person name="Chee P.W."/>
            <person name="Das S."/>
            <person name="Gingle A.R."/>
            <person name="Haigler C.H."/>
            <person name="Harker D."/>
            <person name="Hoffmann L.V."/>
            <person name="Hovav R."/>
            <person name="Jones D.C."/>
            <person name="Lemke C."/>
            <person name="Mansoor S."/>
            <person name="ur Rahman M."/>
            <person name="Rainville L.N."/>
            <person name="Rambani A."/>
            <person name="Reddy U.K."/>
            <person name="Rong J.K."/>
            <person name="Saranga Y."/>
            <person name="Scheffler B.E."/>
            <person name="Scheffler J.A."/>
            <person name="Stelly D.M."/>
            <person name="Triplett B.A."/>
            <person name="Van Deynze A."/>
            <person name="Vaslin M.F."/>
            <person name="Waghmare V.N."/>
            <person name="Walford S.A."/>
            <person name="Wright R.J."/>
            <person name="Zaki E.A."/>
            <person name="Zhang T."/>
            <person name="Dennis E.S."/>
            <person name="Mayer K.F."/>
            <person name="Peterson D.G."/>
            <person name="Rokhsar D.S."/>
            <person name="Wang X."/>
            <person name="Schmutz J."/>
        </authorList>
    </citation>
    <scope>NUCLEOTIDE SEQUENCE [LARGE SCALE GENOMIC DNA]</scope>
</reference>
<sequence>MLLQVEVPRLSPSEQLQSLEIQKRKKKKEKKRTSKMSTYMSRLFPKSNSSMLLCSGQAIKAEVLRLREQTLLVDAGIGSPRICTQDETTLTGSAINRFEDKVGFFDKGVGGGESLVRKRFLERFFVDLVSGESIAKERAAVRFNDLLGSRSLDVVAGEPTLLNPRRFRQTLVWQELNKHWQNNSKVKGFFIDKVRGGYSVAIAGYVAFLPYSRFGRKMGRDSYKDGFTIERIDPKKRSLVVF</sequence>
<dbReference type="Proteomes" id="UP000032304">
    <property type="component" value="Chromosome 11"/>
</dbReference>
<dbReference type="eggNOG" id="ENOG502RYDW">
    <property type="taxonomic scope" value="Eukaryota"/>
</dbReference>
<gene>
    <name evidence="1" type="ORF">B456_011G233600</name>
</gene>
<proteinExistence type="predicted"/>
<dbReference type="EMBL" id="CM001750">
    <property type="protein sequence ID" value="KJB73292.1"/>
    <property type="molecule type" value="Genomic_DNA"/>
</dbReference>
<dbReference type="Gramene" id="KJB73292">
    <property type="protein sequence ID" value="KJB73292"/>
    <property type="gene ID" value="B456_011G233600"/>
</dbReference>
<accession>A0A0D2RRD4</accession>